<evidence type="ECO:0000313" key="12">
    <source>
        <dbReference type="Proteomes" id="UP001054252"/>
    </source>
</evidence>
<dbReference type="InterPro" id="IPR034161">
    <property type="entry name" value="Pepsin-like_plant"/>
</dbReference>
<dbReference type="Gene3D" id="2.40.70.10">
    <property type="entry name" value="Acid Proteases"/>
    <property type="match status" value="2"/>
</dbReference>
<organism evidence="11 12">
    <name type="scientific">Rubroshorea leprosula</name>
    <dbReference type="NCBI Taxonomy" id="152421"/>
    <lineage>
        <taxon>Eukaryota</taxon>
        <taxon>Viridiplantae</taxon>
        <taxon>Streptophyta</taxon>
        <taxon>Embryophyta</taxon>
        <taxon>Tracheophyta</taxon>
        <taxon>Spermatophyta</taxon>
        <taxon>Magnoliopsida</taxon>
        <taxon>eudicotyledons</taxon>
        <taxon>Gunneridae</taxon>
        <taxon>Pentapetalae</taxon>
        <taxon>rosids</taxon>
        <taxon>malvids</taxon>
        <taxon>Malvales</taxon>
        <taxon>Dipterocarpaceae</taxon>
        <taxon>Rubroshorea</taxon>
    </lineage>
</organism>
<feature type="chain" id="PRO_5043708484" description="Peptidase A1 domain-containing protein" evidence="9">
    <location>
        <begin position="26"/>
        <end position="439"/>
    </location>
</feature>
<evidence type="ECO:0000256" key="2">
    <source>
        <dbReference type="ARBA" id="ARBA00007447"/>
    </source>
</evidence>
<keyword evidence="12" id="KW-1185">Reference proteome</keyword>
<comment type="subcellular location">
    <subcellularLocation>
        <location evidence="1">Secreted</location>
    </subcellularLocation>
</comment>
<keyword evidence="8" id="KW-0325">Glycoprotein</keyword>
<dbReference type="PROSITE" id="PS51767">
    <property type="entry name" value="PEPTIDASE_A1"/>
    <property type="match status" value="1"/>
</dbReference>
<keyword evidence="7" id="KW-0378">Hydrolase</keyword>
<dbReference type="FunFam" id="2.40.70.10:FF:000016">
    <property type="entry name" value="Probable aspartic protease At2g35615"/>
    <property type="match status" value="1"/>
</dbReference>
<keyword evidence="4" id="KW-0645">Protease</keyword>
<dbReference type="AlphaFoldDB" id="A0AAV5LB17"/>
<protein>
    <recommendedName>
        <fullName evidence="10">Peptidase A1 domain-containing protein</fullName>
    </recommendedName>
</protein>
<dbReference type="GO" id="GO:0006508">
    <property type="term" value="P:proteolysis"/>
    <property type="evidence" value="ECO:0007669"/>
    <property type="project" value="UniProtKB-KW"/>
</dbReference>
<gene>
    <name evidence="11" type="ORF">SLEP1_g42801</name>
</gene>
<evidence type="ECO:0000256" key="4">
    <source>
        <dbReference type="ARBA" id="ARBA00022670"/>
    </source>
</evidence>
<dbReference type="SUPFAM" id="SSF50630">
    <property type="entry name" value="Acid proteases"/>
    <property type="match status" value="1"/>
</dbReference>
<dbReference type="PANTHER" id="PTHR47967:SF66">
    <property type="entry name" value="ASPARTIC PROTEINASE CDR1-RELATED"/>
    <property type="match status" value="1"/>
</dbReference>
<comment type="similarity">
    <text evidence="2">Belongs to the peptidase A1 family.</text>
</comment>
<dbReference type="InterPro" id="IPR033121">
    <property type="entry name" value="PEPTIDASE_A1"/>
</dbReference>
<evidence type="ECO:0000256" key="8">
    <source>
        <dbReference type="ARBA" id="ARBA00023180"/>
    </source>
</evidence>
<name>A0AAV5LB17_9ROSI</name>
<evidence type="ECO:0000313" key="11">
    <source>
        <dbReference type="EMBL" id="GKV34426.1"/>
    </source>
</evidence>
<dbReference type="EMBL" id="BPVZ01000105">
    <property type="protein sequence ID" value="GKV34426.1"/>
    <property type="molecule type" value="Genomic_DNA"/>
</dbReference>
<dbReference type="Proteomes" id="UP001054252">
    <property type="component" value="Unassembled WGS sequence"/>
</dbReference>
<evidence type="ECO:0000256" key="7">
    <source>
        <dbReference type="ARBA" id="ARBA00022801"/>
    </source>
</evidence>
<keyword evidence="5 9" id="KW-0732">Signal</keyword>
<proteinExistence type="inferred from homology"/>
<dbReference type="GO" id="GO:0004190">
    <property type="term" value="F:aspartic-type endopeptidase activity"/>
    <property type="evidence" value="ECO:0007669"/>
    <property type="project" value="UniProtKB-KW"/>
</dbReference>
<dbReference type="InterPro" id="IPR032799">
    <property type="entry name" value="TAXi_C"/>
</dbReference>
<comment type="caution">
    <text evidence="11">The sequence shown here is derived from an EMBL/GenBank/DDBJ whole genome shotgun (WGS) entry which is preliminary data.</text>
</comment>
<dbReference type="FunFam" id="2.40.70.10:FF:000050">
    <property type="entry name" value="Aspartic proteinase CDR1"/>
    <property type="match status" value="1"/>
</dbReference>
<evidence type="ECO:0000256" key="3">
    <source>
        <dbReference type="ARBA" id="ARBA00022525"/>
    </source>
</evidence>
<evidence type="ECO:0000259" key="10">
    <source>
        <dbReference type="PROSITE" id="PS51767"/>
    </source>
</evidence>
<dbReference type="CDD" id="cd05476">
    <property type="entry name" value="pepsin_A_like_plant"/>
    <property type="match status" value="1"/>
</dbReference>
<accession>A0AAV5LB17</accession>
<reference evidence="11 12" key="1">
    <citation type="journal article" date="2021" name="Commun. Biol.">
        <title>The genome of Shorea leprosula (Dipterocarpaceae) highlights the ecological relevance of drought in aseasonal tropical rainforests.</title>
        <authorList>
            <person name="Ng K.K.S."/>
            <person name="Kobayashi M.J."/>
            <person name="Fawcett J.A."/>
            <person name="Hatakeyama M."/>
            <person name="Paape T."/>
            <person name="Ng C.H."/>
            <person name="Ang C.C."/>
            <person name="Tnah L.H."/>
            <person name="Lee C.T."/>
            <person name="Nishiyama T."/>
            <person name="Sese J."/>
            <person name="O'Brien M.J."/>
            <person name="Copetti D."/>
            <person name="Mohd Noor M.I."/>
            <person name="Ong R.C."/>
            <person name="Putra M."/>
            <person name="Sireger I.Z."/>
            <person name="Indrioko S."/>
            <person name="Kosugi Y."/>
            <person name="Izuno A."/>
            <person name="Isagi Y."/>
            <person name="Lee S.L."/>
            <person name="Shimizu K.K."/>
        </authorList>
    </citation>
    <scope>NUCLEOTIDE SEQUENCE [LARGE SCALE GENOMIC DNA]</scope>
    <source>
        <strain evidence="11">214</strain>
    </source>
</reference>
<dbReference type="Pfam" id="PF14541">
    <property type="entry name" value="TAXi_C"/>
    <property type="match status" value="1"/>
</dbReference>
<dbReference type="InterPro" id="IPR032861">
    <property type="entry name" value="TAXi_N"/>
</dbReference>
<dbReference type="GO" id="GO:0005576">
    <property type="term" value="C:extracellular region"/>
    <property type="evidence" value="ECO:0007669"/>
    <property type="project" value="UniProtKB-SubCell"/>
</dbReference>
<dbReference type="InterPro" id="IPR051708">
    <property type="entry name" value="Plant_Aspart_Prot_A1"/>
</dbReference>
<evidence type="ECO:0000256" key="1">
    <source>
        <dbReference type="ARBA" id="ARBA00004613"/>
    </source>
</evidence>
<keyword evidence="6" id="KW-0064">Aspartyl protease</keyword>
<feature type="domain" description="Peptidase A1" evidence="10">
    <location>
        <begin position="88"/>
        <end position="432"/>
    </location>
</feature>
<feature type="signal peptide" evidence="9">
    <location>
        <begin position="1"/>
        <end position="25"/>
    </location>
</feature>
<dbReference type="PANTHER" id="PTHR47967">
    <property type="entry name" value="OS07G0603500 PROTEIN-RELATED"/>
    <property type="match status" value="1"/>
</dbReference>
<dbReference type="Pfam" id="PF14543">
    <property type="entry name" value="TAXi_N"/>
    <property type="match status" value="1"/>
</dbReference>
<keyword evidence="3" id="KW-0964">Secreted</keyword>
<dbReference type="InterPro" id="IPR021109">
    <property type="entry name" value="Peptidase_aspartic_dom_sf"/>
</dbReference>
<evidence type="ECO:0000256" key="6">
    <source>
        <dbReference type="ARBA" id="ARBA00022750"/>
    </source>
</evidence>
<evidence type="ECO:0000256" key="5">
    <source>
        <dbReference type="ARBA" id="ARBA00022729"/>
    </source>
</evidence>
<sequence>MAACVSYLSLFILSLFIVYYVPVQSGGGFGAQLIHRDSPRSPFHNSSETHSQRLTNAFLRSINRLSYFNTSRLELQSDVFSDGNIGEYIMNISIGTPPVEILGIADTGSDLIWTQCKPCAHCYKQDAPLFDPKSSSTYEPLSCLSTECKALNATINGTFCPPKAGDSTCLYTYTYGSGFTKGDLATETVTLTSVSGEPIAFPKTIIGCGRNNSGGFDKREFGIIGLGGGVVSLVSQLGPSIDGKFSYCLVPISDVPYYSSKIYFGANAIVSGYGVVSTPLVKKNPDTFYLLTLQAISVDDVIIEFKGSAFGTTEGNIIIDSGTTVTMLPKYFYLELESAIASKIQAKRVHDPDKVFGLCYKFNSNFKVPKIVVRFAFASVKLDPLNTFIMITKHVGCFTFLPTDDGFAIYGNLNQMNFWIGYDTVKRTVSFKPTDCTMH</sequence>
<evidence type="ECO:0000256" key="9">
    <source>
        <dbReference type="SAM" id="SignalP"/>
    </source>
</evidence>